<protein>
    <recommendedName>
        <fullName evidence="11">Peptidase S1 domain-containing protein</fullName>
    </recommendedName>
</protein>
<accession>K0R0B6</accession>
<evidence type="ECO:0000256" key="10">
    <source>
        <dbReference type="SAM" id="SignalP"/>
    </source>
</evidence>
<keyword evidence="13" id="KW-1185">Reference proteome</keyword>
<dbReference type="InterPro" id="IPR018114">
    <property type="entry name" value="TRYPSIN_HIS"/>
</dbReference>
<dbReference type="PROSITE" id="PS00135">
    <property type="entry name" value="TRYPSIN_SER"/>
    <property type="match status" value="1"/>
</dbReference>
<dbReference type="Gene3D" id="2.40.10.10">
    <property type="entry name" value="Trypsin-like serine proteases"/>
    <property type="match status" value="1"/>
</dbReference>
<evidence type="ECO:0000256" key="8">
    <source>
        <dbReference type="RuleBase" id="RU363034"/>
    </source>
</evidence>
<feature type="compositionally biased region" description="Polar residues" evidence="9">
    <location>
        <begin position="432"/>
        <end position="447"/>
    </location>
</feature>
<comment type="caution">
    <text evidence="12">The sequence shown here is derived from an EMBL/GenBank/DDBJ whole genome shotgun (WGS) entry which is preliminary data.</text>
</comment>
<feature type="compositionally biased region" description="Low complexity" evidence="9">
    <location>
        <begin position="505"/>
        <end position="516"/>
    </location>
</feature>
<evidence type="ECO:0000256" key="3">
    <source>
        <dbReference type="ARBA" id="ARBA00022525"/>
    </source>
</evidence>
<keyword evidence="4 10" id="KW-0732">Signal</keyword>
<dbReference type="InterPro" id="IPR009003">
    <property type="entry name" value="Peptidase_S1_PA"/>
</dbReference>
<dbReference type="GO" id="GO:0006508">
    <property type="term" value="P:proteolysis"/>
    <property type="evidence" value="ECO:0007669"/>
    <property type="project" value="UniProtKB-KW"/>
</dbReference>
<dbReference type="PROSITE" id="PS50240">
    <property type="entry name" value="TRYPSIN_DOM"/>
    <property type="match status" value="1"/>
</dbReference>
<feature type="compositionally biased region" description="Basic and acidic residues" evidence="9">
    <location>
        <begin position="100"/>
        <end position="113"/>
    </location>
</feature>
<evidence type="ECO:0000256" key="6">
    <source>
        <dbReference type="ARBA" id="ARBA00023157"/>
    </source>
</evidence>
<name>K0R0B6_THAOC</name>
<evidence type="ECO:0000256" key="9">
    <source>
        <dbReference type="SAM" id="MobiDB-lite"/>
    </source>
</evidence>
<keyword evidence="8" id="KW-0645">Protease</keyword>
<dbReference type="InterPro" id="IPR033116">
    <property type="entry name" value="TRYPSIN_SER"/>
</dbReference>
<evidence type="ECO:0000256" key="7">
    <source>
        <dbReference type="ARBA" id="ARBA00023180"/>
    </source>
</evidence>
<keyword evidence="3" id="KW-0964">Secreted</keyword>
<feature type="domain" description="Peptidase S1" evidence="11">
    <location>
        <begin position="116"/>
        <end position="346"/>
    </location>
</feature>
<dbReference type="PANTHER" id="PTHR24276:SF91">
    <property type="entry name" value="AT26814P-RELATED"/>
    <property type="match status" value="1"/>
</dbReference>
<sequence>MASSKLIAISLLLSLAAANAQKGLRGSESAGQTDPAEPHHLKTHALGRSRPKKAKRTSKKLTKRQNKARNQAREIDSSIADSIAGRTQAQQAETRENEEDSHPAGGEHADKMAPRVINGDEAPRGKYTFAVSLQDYGHFCGGSLIARDYVLSAAHCKGGRYDAVVGKHDLRDWGGQVIEVAEEIVHPYYNDWTTDNDFMLLRLRYPADTQYDIITPNSSNSKPSVGSKVDVMGWGDTHISDRVEQLSDVLMTVDVKVMSNSDCDDSEGYVDGTYGNYHGQITSNMLCANDFANREDSCQGDSGGPLVQGDSLVGVVSWGIGCASNHFPGVYARVSKAYNWIENEVCKNSRYKPDWCGGSSSANAPTEDKPSTSAISDGSGSGGSGCKKHDRKSDCQDAGCQWDRDARGPVASAPTCPSDSTGLEVAGQAYAPTTAQGNSAGKTQTKDASGIKTRRGARAGRPRRNPSHLRPPTYSPAEGASAAILRSLTATPIGIASGRADGVRSGSPSTPGFGSTMIGGADGTELEFHISSGGPSCTVTKSSTPATATVSGGDLNPQNDCPRPQPAPILPALELGTYLPRQRGYDQAVMPSHVHCHRCQHSVHPVTKQAVHMSTATSSKPSSLAGISTLKSQPV</sequence>
<dbReference type="eggNOG" id="KOG3627">
    <property type="taxonomic scope" value="Eukaryota"/>
</dbReference>
<proteinExistence type="inferred from homology"/>
<dbReference type="GO" id="GO:0005576">
    <property type="term" value="C:extracellular region"/>
    <property type="evidence" value="ECO:0007669"/>
    <property type="project" value="UniProtKB-SubCell"/>
</dbReference>
<comment type="similarity">
    <text evidence="2">Belongs to the peptidase S1 family.</text>
</comment>
<dbReference type="InterPro" id="IPR043504">
    <property type="entry name" value="Peptidase_S1_PA_chymotrypsin"/>
</dbReference>
<evidence type="ECO:0000313" key="12">
    <source>
        <dbReference type="EMBL" id="EJK44119.1"/>
    </source>
</evidence>
<dbReference type="FunFam" id="2.40.10.10:FF:000054">
    <property type="entry name" value="Complement C1r subcomponent"/>
    <property type="match status" value="1"/>
</dbReference>
<feature type="region of interest" description="Disordered" evidence="9">
    <location>
        <begin position="496"/>
        <end position="568"/>
    </location>
</feature>
<feature type="chain" id="PRO_5003839817" description="Peptidase S1 domain-containing protein" evidence="10">
    <location>
        <begin position="21"/>
        <end position="635"/>
    </location>
</feature>
<dbReference type="CDD" id="cd00190">
    <property type="entry name" value="Tryp_SPc"/>
    <property type="match status" value="1"/>
</dbReference>
<keyword evidence="6" id="KW-1015">Disulfide bond</keyword>
<dbReference type="PANTHER" id="PTHR24276">
    <property type="entry name" value="POLYSERASE-RELATED"/>
    <property type="match status" value="1"/>
</dbReference>
<dbReference type="MEROPS" id="S01.143"/>
<dbReference type="SUPFAM" id="SSF50494">
    <property type="entry name" value="Trypsin-like serine proteases"/>
    <property type="match status" value="1"/>
</dbReference>
<feature type="region of interest" description="Disordered" evidence="9">
    <location>
        <begin position="21"/>
        <end position="119"/>
    </location>
</feature>
<evidence type="ECO:0000313" key="13">
    <source>
        <dbReference type="Proteomes" id="UP000266841"/>
    </source>
</evidence>
<dbReference type="OMA" id="CANDFAN"/>
<dbReference type="Proteomes" id="UP000266841">
    <property type="component" value="Unassembled WGS sequence"/>
</dbReference>
<comment type="subcellular location">
    <subcellularLocation>
        <location evidence="1">Secreted</location>
    </subcellularLocation>
</comment>
<dbReference type="PRINTS" id="PR00722">
    <property type="entry name" value="CHYMOTRYPSIN"/>
</dbReference>
<dbReference type="FunFam" id="2.40.10.10:FF:000166">
    <property type="entry name" value="Trypsin"/>
    <property type="match status" value="1"/>
</dbReference>
<feature type="signal peptide" evidence="10">
    <location>
        <begin position="1"/>
        <end position="20"/>
    </location>
</feature>
<dbReference type="InterPro" id="IPR050430">
    <property type="entry name" value="Peptidase_S1"/>
</dbReference>
<feature type="region of interest" description="Disordered" evidence="9">
    <location>
        <begin position="615"/>
        <end position="635"/>
    </location>
</feature>
<reference evidence="12 13" key="1">
    <citation type="journal article" date="2012" name="Genome Biol.">
        <title>Genome and low-iron response of an oceanic diatom adapted to chronic iron limitation.</title>
        <authorList>
            <person name="Lommer M."/>
            <person name="Specht M."/>
            <person name="Roy A.S."/>
            <person name="Kraemer L."/>
            <person name="Andreson R."/>
            <person name="Gutowska M.A."/>
            <person name="Wolf J."/>
            <person name="Bergner S.V."/>
            <person name="Schilhabel M.B."/>
            <person name="Klostermeier U.C."/>
            <person name="Beiko R.G."/>
            <person name="Rosenstiel P."/>
            <person name="Hippler M."/>
            <person name="Laroche J."/>
        </authorList>
    </citation>
    <scope>NUCLEOTIDE SEQUENCE [LARGE SCALE GENOMIC DNA]</scope>
    <source>
        <strain evidence="12 13">CCMP1005</strain>
    </source>
</reference>
<feature type="region of interest" description="Disordered" evidence="9">
    <location>
        <begin position="432"/>
        <end position="477"/>
    </location>
</feature>
<keyword evidence="8" id="KW-0378">Hydrolase</keyword>
<gene>
    <name evidence="12" type="ORF">THAOC_37370</name>
</gene>
<dbReference type="InterPro" id="IPR001314">
    <property type="entry name" value="Peptidase_S1A"/>
</dbReference>
<evidence type="ECO:0000256" key="4">
    <source>
        <dbReference type="ARBA" id="ARBA00022729"/>
    </source>
</evidence>
<keyword evidence="8" id="KW-0720">Serine protease</keyword>
<dbReference type="InterPro" id="IPR001254">
    <property type="entry name" value="Trypsin_dom"/>
</dbReference>
<feature type="compositionally biased region" description="Basic residues" evidence="9">
    <location>
        <begin position="41"/>
        <end position="67"/>
    </location>
</feature>
<dbReference type="Pfam" id="PF00089">
    <property type="entry name" value="Trypsin"/>
    <property type="match status" value="1"/>
</dbReference>
<keyword evidence="5" id="KW-0843">Virulence</keyword>
<evidence type="ECO:0000256" key="1">
    <source>
        <dbReference type="ARBA" id="ARBA00004613"/>
    </source>
</evidence>
<keyword evidence="7" id="KW-0325">Glycoprotein</keyword>
<dbReference type="PROSITE" id="PS00134">
    <property type="entry name" value="TRYPSIN_HIS"/>
    <property type="match status" value="1"/>
</dbReference>
<evidence type="ECO:0000256" key="2">
    <source>
        <dbReference type="ARBA" id="ARBA00007664"/>
    </source>
</evidence>
<evidence type="ECO:0000256" key="5">
    <source>
        <dbReference type="ARBA" id="ARBA00023026"/>
    </source>
</evidence>
<dbReference type="OrthoDB" id="104223at2759"/>
<organism evidence="12 13">
    <name type="scientific">Thalassiosira oceanica</name>
    <name type="common">Marine diatom</name>
    <dbReference type="NCBI Taxonomy" id="159749"/>
    <lineage>
        <taxon>Eukaryota</taxon>
        <taxon>Sar</taxon>
        <taxon>Stramenopiles</taxon>
        <taxon>Ochrophyta</taxon>
        <taxon>Bacillariophyta</taxon>
        <taxon>Coscinodiscophyceae</taxon>
        <taxon>Thalassiosirophycidae</taxon>
        <taxon>Thalassiosirales</taxon>
        <taxon>Thalassiosiraceae</taxon>
        <taxon>Thalassiosira</taxon>
    </lineage>
</organism>
<feature type="compositionally biased region" description="Basic residues" evidence="9">
    <location>
        <begin position="452"/>
        <end position="467"/>
    </location>
</feature>
<feature type="region of interest" description="Disordered" evidence="9">
    <location>
        <begin position="358"/>
        <end position="390"/>
    </location>
</feature>
<dbReference type="SMART" id="SM00020">
    <property type="entry name" value="Tryp_SPc"/>
    <property type="match status" value="1"/>
</dbReference>
<dbReference type="GO" id="GO:0004252">
    <property type="term" value="F:serine-type endopeptidase activity"/>
    <property type="evidence" value="ECO:0007669"/>
    <property type="project" value="InterPro"/>
</dbReference>
<evidence type="ECO:0000259" key="11">
    <source>
        <dbReference type="PROSITE" id="PS50240"/>
    </source>
</evidence>
<dbReference type="AlphaFoldDB" id="K0R0B6"/>
<dbReference type="EMBL" id="AGNL01050148">
    <property type="protein sequence ID" value="EJK44119.1"/>
    <property type="molecule type" value="Genomic_DNA"/>
</dbReference>
<feature type="compositionally biased region" description="Polar residues" evidence="9">
    <location>
        <begin position="533"/>
        <end position="550"/>
    </location>
</feature>